<evidence type="ECO:0000313" key="2">
    <source>
        <dbReference type="EMBL" id="KAF4965923.1"/>
    </source>
</evidence>
<proteinExistence type="predicted"/>
<dbReference type="OrthoDB" id="5017816at2759"/>
<comment type="caution">
    <text evidence="2">The sequence shown here is derived from an EMBL/GenBank/DDBJ whole genome shotgun (WGS) entry which is preliminary data.</text>
</comment>
<organism evidence="2 3">
    <name type="scientific">Fusarium sarcochroum</name>
    <dbReference type="NCBI Taxonomy" id="1208366"/>
    <lineage>
        <taxon>Eukaryota</taxon>
        <taxon>Fungi</taxon>
        <taxon>Dikarya</taxon>
        <taxon>Ascomycota</taxon>
        <taxon>Pezizomycotina</taxon>
        <taxon>Sordariomycetes</taxon>
        <taxon>Hypocreomycetidae</taxon>
        <taxon>Hypocreales</taxon>
        <taxon>Nectriaceae</taxon>
        <taxon>Fusarium</taxon>
        <taxon>Fusarium lateritium species complex</taxon>
    </lineage>
</organism>
<accession>A0A8H4TXE1</accession>
<evidence type="ECO:0000256" key="1">
    <source>
        <dbReference type="SAM" id="MobiDB-lite"/>
    </source>
</evidence>
<keyword evidence="3" id="KW-1185">Reference proteome</keyword>
<dbReference type="EMBL" id="JABEXW010000317">
    <property type="protein sequence ID" value="KAF4965923.1"/>
    <property type="molecule type" value="Genomic_DNA"/>
</dbReference>
<reference evidence="2" key="2">
    <citation type="submission" date="2020-05" db="EMBL/GenBank/DDBJ databases">
        <authorList>
            <person name="Kim H.-S."/>
            <person name="Proctor R.H."/>
            <person name="Brown D.W."/>
        </authorList>
    </citation>
    <scope>NUCLEOTIDE SEQUENCE</scope>
    <source>
        <strain evidence="2">NRRL 20472</strain>
    </source>
</reference>
<name>A0A8H4TXE1_9HYPO</name>
<sequence>MSSSRPSNTGGSFWSNASATSTHRSQRPGSLLSDHMSSLGTETIGYSQTETSTISLENASSIASSSADHTQPSAQTLGWLWNIDRPWEGFNPPSASRPQTAQDNNGDNSGDAERVGPLSSPPRRVQATQRRRQGKPVGRSRV</sequence>
<reference evidence="2" key="1">
    <citation type="journal article" date="2020" name="BMC Genomics">
        <title>Correction to: Identification and distribution of gene clusters required for synthesis of sphingolipid metabolism inhibitors in diverse species of the filamentous fungus Fusarium.</title>
        <authorList>
            <person name="Kim H.S."/>
            <person name="Lohmar J.M."/>
            <person name="Busman M."/>
            <person name="Brown D.W."/>
            <person name="Naumann T.A."/>
            <person name="Divon H.H."/>
            <person name="Lysoe E."/>
            <person name="Uhlig S."/>
            <person name="Proctor R.H."/>
        </authorList>
    </citation>
    <scope>NUCLEOTIDE SEQUENCE</scope>
    <source>
        <strain evidence="2">NRRL 20472</strain>
    </source>
</reference>
<evidence type="ECO:0000313" key="3">
    <source>
        <dbReference type="Proteomes" id="UP000622797"/>
    </source>
</evidence>
<dbReference type="Proteomes" id="UP000622797">
    <property type="component" value="Unassembled WGS sequence"/>
</dbReference>
<dbReference type="AlphaFoldDB" id="A0A8H4TXE1"/>
<feature type="compositionally biased region" description="Polar residues" evidence="1">
    <location>
        <begin position="1"/>
        <end position="23"/>
    </location>
</feature>
<feature type="compositionally biased region" description="Polar residues" evidence="1">
    <location>
        <begin position="93"/>
        <end position="108"/>
    </location>
</feature>
<gene>
    <name evidence="2" type="ORF">FSARC_6310</name>
</gene>
<protein>
    <submittedName>
        <fullName evidence="2">Uncharacterized protein</fullName>
    </submittedName>
</protein>
<feature type="region of interest" description="Disordered" evidence="1">
    <location>
        <begin position="1"/>
        <end position="37"/>
    </location>
</feature>
<feature type="region of interest" description="Disordered" evidence="1">
    <location>
        <begin position="77"/>
        <end position="142"/>
    </location>
</feature>
<feature type="compositionally biased region" description="Basic residues" evidence="1">
    <location>
        <begin position="129"/>
        <end position="142"/>
    </location>
</feature>